<sequence>MYLKLVKGRKSYVFVALLAVYAWAMALGYSSLHSVHGSPKALSQQWYQLDDTSDGFQHTLPAVYSDYINSASENNQHLGTDSHIVAGLHGLLHPMVSHLDALPIKSPNGLINKNKANLLYPFHFFF</sequence>
<name>A0AA48HD69_9FLAO</name>
<accession>A0AA48HD69</accession>
<evidence type="ECO:0000313" key="3">
    <source>
        <dbReference type="Proteomes" id="UP001330184"/>
    </source>
</evidence>
<keyword evidence="1" id="KW-0472">Membrane</keyword>
<gene>
    <name evidence="2" type="ORF">MACH07_19020</name>
</gene>
<dbReference type="Proteomes" id="UP001330184">
    <property type="component" value="Chromosome"/>
</dbReference>
<keyword evidence="1" id="KW-0812">Transmembrane</keyword>
<proteinExistence type="predicted"/>
<dbReference type="AlphaFoldDB" id="A0AA48HD69"/>
<feature type="transmembrane region" description="Helical" evidence="1">
    <location>
        <begin position="12"/>
        <end position="32"/>
    </location>
</feature>
<protein>
    <submittedName>
        <fullName evidence="2">Uncharacterized protein</fullName>
    </submittedName>
</protein>
<organism evidence="2 3">
    <name type="scientific">Flagellimonas marinaquae</name>
    <dbReference type="NCBI Taxonomy" id="254955"/>
    <lineage>
        <taxon>Bacteria</taxon>
        <taxon>Pseudomonadati</taxon>
        <taxon>Bacteroidota</taxon>
        <taxon>Flavobacteriia</taxon>
        <taxon>Flavobacteriales</taxon>
        <taxon>Flavobacteriaceae</taxon>
        <taxon>Flagellimonas</taxon>
    </lineage>
</organism>
<evidence type="ECO:0000313" key="2">
    <source>
        <dbReference type="EMBL" id="BDW93070.1"/>
    </source>
</evidence>
<keyword evidence="1" id="KW-1133">Transmembrane helix</keyword>
<keyword evidence="3" id="KW-1185">Reference proteome</keyword>
<reference evidence="2 3" key="1">
    <citation type="submission" date="2023-01" db="EMBL/GenBank/DDBJ databases">
        <title>Complete genome sequence of Muricauda aquimarina strain IFOP_LL357.</title>
        <authorList>
            <person name="Gajardo G."/>
            <person name="Ueki S."/>
            <person name="Maruyama F."/>
        </authorList>
    </citation>
    <scope>NUCLEOTIDE SEQUENCE [LARGE SCALE GENOMIC DNA]</scope>
    <source>
        <strain evidence="2 3">IFOP_LL357</strain>
    </source>
</reference>
<evidence type="ECO:0000256" key="1">
    <source>
        <dbReference type="SAM" id="Phobius"/>
    </source>
</evidence>
<dbReference type="EMBL" id="AP027268">
    <property type="protein sequence ID" value="BDW93070.1"/>
    <property type="molecule type" value="Genomic_DNA"/>
</dbReference>